<feature type="compositionally biased region" description="Basic and acidic residues" evidence="1">
    <location>
        <begin position="21"/>
        <end position="30"/>
    </location>
</feature>
<dbReference type="OrthoDB" id="193650at2759"/>
<protein>
    <submittedName>
        <fullName evidence="2">Uncharacterized protein</fullName>
    </submittedName>
</protein>
<proteinExistence type="predicted"/>
<reference evidence="2" key="1">
    <citation type="submission" date="2021-02" db="EMBL/GenBank/DDBJ databases">
        <authorList>
            <person name="Nowell W R."/>
        </authorList>
    </citation>
    <scope>NUCLEOTIDE SEQUENCE</scope>
</reference>
<accession>A0A814HQH2</accession>
<dbReference type="EMBL" id="CAJNON010000133">
    <property type="protein sequence ID" value="CAF1013439.1"/>
    <property type="molecule type" value="Genomic_DNA"/>
</dbReference>
<dbReference type="Proteomes" id="UP000663891">
    <property type="component" value="Unassembled WGS sequence"/>
</dbReference>
<evidence type="ECO:0000256" key="1">
    <source>
        <dbReference type="SAM" id="MobiDB-lite"/>
    </source>
</evidence>
<dbReference type="PANTHER" id="PTHR34438:SF1">
    <property type="entry name" value="CHROMOSOME 2 OPEN READING FRAME 81"/>
    <property type="match status" value="1"/>
</dbReference>
<dbReference type="Pfam" id="PF15479">
    <property type="entry name" value="DUF4639"/>
    <property type="match status" value="1"/>
</dbReference>
<feature type="region of interest" description="Disordered" evidence="1">
    <location>
        <begin position="506"/>
        <end position="547"/>
    </location>
</feature>
<sequence>MSTRAGSKQGKPAGRSTTKASGKDLSKTDKQPPSVIEIVPGKFNESDWISLLENDDTEDFIADIFESIWTETSKQIQQIHIRKQLLPFTLMMTENALSNVIQWAFLERDEPKPNSGNFWTEDIEPIPCIMDNWGEGVVPACREERPQSMRESSFSMADRPVTAPVSIPILEAIDQIQRPSTGSSVGSSIRTSHSNSRAKKLSKINESIDIEQHIKLDPWTNTDSNDNILTQKESSTEYDTNRSSFEQKHYNHDVLVIQTQPPKLEPLAELFQPPRMTTKSSSTQSIPLISSTKRRNINQSKLSSQFGSDAVASTTNMSETTTTKSHKKPSESKIYDDQQIEEVISKAPVATHAMLKSILSRPPGYRELDLDQYGNVIAIAKLDPDKIASKNIRVKCDLVKPRKPAMEIRPPPTKTPQQIKTDRSTSKYASVKIVLPEQSTEVGDLIQPVAGVLYEDSRLKKGDPGQYQSGTAKFTNYYDENNPLKPIAQRSNLALIQVANDLLQKSKENNNNNDDDDDNNDRDSQIPKLHRLARIPPIMSGSGTTSA</sequence>
<evidence type="ECO:0000313" key="4">
    <source>
        <dbReference type="Proteomes" id="UP000663891"/>
    </source>
</evidence>
<feature type="region of interest" description="Disordered" evidence="1">
    <location>
        <begin position="1"/>
        <end position="35"/>
    </location>
</feature>
<gene>
    <name evidence="3" type="ORF">OKA104_LOCUS20696</name>
    <name evidence="2" type="ORF">VCS650_LOCUS15394</name>
</gene>
<feature type="region of interest" description="Disordered" evidence="1">
    <location>
        <begin position="404"/>
        <end position="423"/>
    </location>
</feature>
<dbReference type="AlphaFoldDB" id="A0A814HQH2"/>
<feature type="compositionally biased region" description="Low complexity" evidence="1">
    <location>
        <begin position="313"/>
        <end position="323"/>
    </location>
</feature>
<feature type="region of interest" description="Disordered" evidence="1">
    <location>
        <begin position="176"/>
        <end position="204"/>
    </location>
</feature>
<feature type="region of interest" description="Disordered" evidence="1">
    <location>
        <begin position="303"/>
        <end position="334"/>
    </location>
</feature>
<evidence type="ECO:0000313" key="2">
    <source>
        <dbReference type="EMBL" id="CAF1013439.1"/>
    </source>
</evidence>
<feature type="compositionally biased region" description="Polar residues" evidence="1">
    <location>
        <begin position="177"/>
        <end position="195"/>
    </location>
</feature>
<organism evidence="2 4">
    <name type="scientific">Adineta steineri</name>
    <dbReference type="NCBI Taxonomy" id="433720"/>
    <lineage>
        <taxon>Eukaryota</taxon>
        <taxon>Metazoa</taxon>
        <taxon>Spiralia</taxon>
        <taxon>Gnathifera</taxon>
        <taxon>Rotifera</taxon>
        <taxon>Eurotatoria</taxon>
        <taxon>Bdelloidea</taxon>
        <taxon>Adinetida</taxon>
        <taxon>Adinetidae</taxon>
        <taxon>Adineta</taxon>
    </lineage>
</organism>
<dbReference type="EMBL" id="CAJOAY010001397">
    <property type="protein sequence ID" value="CAF3837673.1"/>
    <property type="molecule type" value="Genomic_DNA"/>
</dbReference>
<name>A0A814HQH2_9BILA</name>
<dbReference type="Proteomes" id="UP000663881">
    <property type="component" value="Unassembled WGS sequence"/>
</dbReference>
<dbReference type="PANTHER" id="PTHR34438">
    <property type="entry name" value="SI:DKEY-97L20.6"/>
    <property type="match status" value="1"/>
</dbReference>
<evidence type="ECO:0000313" key="3">
    <source>
        <dbReference type="EMBL" id="CAF3837673.1"/>
    </source>
</evidence>
<dbReference type="InterPro" id="IPR028042">
    <property type="entry name" value="DUF4639"/>
</dbReference>
<comment type="caution">
    <text evidence="2">The sequence shown here is derived from an EMBL/GenBank/DDBJ whole genome shotgun (WGS) entry which is preliminary data.</text>
</comment>